<dbReference type="SMART" id="SM00248">
    <property type="entry name" value="ANK"/>
    <property type="match status" value="3"/>
</dbReference>
<dbReference type="PANTHER" id="PTHR24166">
    <property type="entry name" value="ROLLING PEBBLES, ISOFORM B"/>
    <property type="match status" value="1"/>
</dbReference>
<evidence type="ECO:0000256" key="3">
    <source>
        <dbReference type="PROSITE-ProRule" id="PRU00023"/>
    </source>
</evidence>
<evidence type="ECO:0000256" key="1">
    <source>
        <dbReference type="ARBA" id="ARBA00022737"/>
    </source>
</evidence>
<dbReference type="AlphaFoldDB" id="S3CBJ4"/>
<keyword evidence="4" id="KW-0812">Transmembrane</keyword>
<dbReference type="OMA" id="GGAWKRW"/>
<name>S3CBJ4_OPHP1</name>
<feature type="transmembrane region" description="Helical" evidence="4">
    <location>
        <begin position="425"/>
        <end position="446"/>
    </location>
</feature>
<gene>
    <name evidence="5" type="ORF">F503_05969</name>
</gene>
<evidence type="ECO:0000313" key="5">
    <source>
        <dbReference type="EMBL" id="EPE10874.1"/>
    </source>
</evidence>
<keyword evidence="4" id="KW-0472">Membrane</keyword>
<dbReference type="OrthoDB" id="4772757at2759"/>
<protein>
    <submittedName>
        <fullName evidence="5">Ankyrin repeat-containing protein</fullName>
    </submittedName>
</protein>
<evidence type="ECO:0000313" key="6">
    <source>
        <dbReference type="Proteomes" id="UP000016923"/>
    </source>
</evidence>
<dbReference type="Proteomes" id="UP000016923">
    <property type="component" value="Unassembled WGS sequence"/>
</dbReference>
<dbReference type="InterPro" id="IPR036770">
    <property type="entry name" value="Ankyrin_rpt-contain_sf"/>
</dbReference>
<dbReference type="InterPro" id="IPR002110">
    <property type="entry name" value="Ankyrin_rpt"/>
</dbReference>
<dbReference type="Pfam" id="PF00023">
    <property type="entry name" value="Ank"/>
    <property type="match status" value="1"/>
</dbReference>
<dbReference type="PROSITE" id="PS50088">
    <property type="entry name" value="ANK_REPEAT"/>
    <property type="match status" value="1"/>
</dbReference>
<keyword evidence="2 3" id="KW-0040">ANK repeat</keyword>
<keyword evidence="4" id="KW-1133">Transmembrane helix</keyword>
<feature type="repeat" description="ANK" evidence="3">
    <location>
        <begin position="146"/>
        <end position="178"/>
    </location>
</feature>
<feature type="transmembrane region" description="Helical" evidence="4">
    <location>
        <begin position="453"/>
        <end position="475"/>
    </location>
</feature>
<keyword evidence="1" id="KW-0677">Repeat</keyword>
<dbReference type="STRING" id="1262450.S3CBJ4"/>
<proteinExistence type="predicted"/>
<dbReference type="Pfam" id="PF12796">
    <property type="entry name" value="Ank_2"/>
    <property type="match status" value="1"/>
</dbReference>
<evidence type="ECO:0000256" key="4">
    <source>
        <dbReference type="SAM" id="Phobius"/>
    </source>
</evidence>
<organism evidence="5 6">
    <name type="scientific">Ophiostoma piceae (strain UAMH 11346)</name>
    <name type="common">Sap stain fungus</name>
    <dbReference type="NCBI Taxonomy" id="1262450"/>
    <lineage>
        <taxon>Eukaryota</taxon>
        <taxon>Fungi</taxon>
        <taxon>Dikarya</taxon>
        <taxon>Ascomycota</taxon>
        <taxon>Pezizomycotina</taxon>
        <taxon>Sordariomycetes</taxon>
        <taxon>Sordariomycetidae</taxon>
        <taxon>Ophiostomatales</taxon>
        <taxon>Ophiostomataceae</taxon>
        <taxon>Ophiostoma</taxon>
    </lineage>
</organism>
<dbReference type="InterPro" id="IPR050889">
    <property type="entry name" value="Dendritic_Spine_Reg/Scaffold"/>
</dbReference>
<reference evidence="5 6" key="1">
    <citation type="journal article" date="2013" name="BMC Genomics">
        <title>The genome and transcriptome of the pine saprophyte Ophiostoma piceae, and a comparison with the bark beetle-associated pine pathogen Grosmannia clavigera.</title>
        <authorList>
            <person name="Haridas S."/>
            <person name="Wang Y."/>
            <person name="Lim L."/>
            <person name="Massoumi Alamouti S."/>
            <person name="Jackman S."/>
            <person name="Docking R."/>
            <person name="Robertson G."/>
            <person name="Birol I."/>
            <person name="Bohlmann J."/>
            <person name="Breuil C."/>
        </authorList>
    </citation>
    <scope>NUCLEOTIDE SEQUENCE [LARGE SCALE GENOMIC DNA]</scope>
    <source>
        <strain evidence="5 6">UAMH 11346</strain>
    </source>
</reference>
<dbReference type="PANTHER" id="PTHR24166:SF48">
    <property type="entry name" value="PROTEIN VAPYRIN"/>
    <property type="match status" value="1"/>
</dbReference>
<sequence>MDAEALPVYADEGSEDGLTAWVEELASDAKRLGLPLTRMRYNSNLIWVKEHNVTVRMMYKRGADMSANPADDAAAHVLLTQKRIIETFFRLVRLGQGAAVRMFVEKGLVSPDVTDGEGYDNGLGGQFPWPKLEPNDDYREHGDPWAGATPLLAAIDMCRVDMVKLLLSLGADPNALARPPNLRPLSGPKYQRGVDNKYERLVRRTPLMLAASLGNFVVCKLLLQDYHADDAIVAPDGQIALRLAAQARHRDIVELLPARRGGSLQRLGAINAHNMDRIRHAGRNIKWFTKVVVWECPKFVFYDCPVQGIIKPMGKHLRYLWQHRSEILTSVGHFLLHLPQHTWQFVRELGIALVGAAKALGRAILRIPAAMRTMGKWAVEALKTIGLALASIAERTASAIHTALFAISTFFKSVTLQNVLDGFEAVLNAIFITLPAAVLLGVVNFFKYSWRAICYLAGGAAVVVYVLGLLFWTVITFVPKSLWQITKAIGNTIANGTTEVRVWLDPKAI</sequence>
<dbReference type="HOGENOM" id="CLU_022088_1_0_1"/>
<accession>S3CBJ4</accession>
<keyword evidence="6" id="KW-1185">Reference proteome</keyword>
<dbReference type="PROSITE" id="PS50297">
    <property type="entry name" value="ANK_REP_REGION"/>
    <property type="match status" value="1"/>
</dbReference>
<dbReference type="Gene3D" id="1.25.40.20">
    <property type="entry name" value="Ankyrin repeat-containing domain"/>
    <property type="match status" value="1"/>
</dbReference>
<dbReference type="EMBL" id="KE148146">
    <property type="protein sequence ID" value="EPE10874.1"/>
    <property type="molecule type" value="Genomic_DNA"/>
</dbReference>
<evidence type="ECO:0000256" key="2">
    <source>
        <dbReference type="ARBA" id="ARBA00023043"/>
    </source>
</evidence>
<dbReference type="VEuPathDB" id="FungiDB:F503_05969"/>
<dbReference type="SUPFAM" id="SSF48403">
    <property type="entry name" value="Ankyrin repeat"/>
    <property type="match status" value="1"/>
</dbReference>
<dbReference type="eggNOG" id="ENOG502S93D">
    <property type="taxonomic scope" value="Eukaryota"/>
</dbReference>